<accession>A0A0N5CJ09</accession>
<dbReference type="Proteomes" id="UP000046392">
    <property type="component" value="Unplaced"/>
</dbReference>
<name>A0A0N5CJ09_STREA</name>
<dbReference type="SUPFAM" id="SSF56672">
    <property type="entry name" value="DNA/RNA polymerases"/>
    <property type="match status" value="1"/>
</dbReference>
<proteinExistence type="predicted"/>
<keyword evidence="1" id="KW-1185">Reference proteome</keyword>
<protein>
    <submittedName>
        <fullName evidence="2">Transposase</fullName>
    </submittedName>
</protein>
<dbReference type="InterPro" id="IPR043502">
    <property type="entry name" value="DNA/RNA_pol_sf"/>
</dbReference>
<organism evidence="1 2">
    <name type="scientific">Strongyloides papillosus</name>
    <name type="common">Intestinal threadworm</name>
    <dbReference type="NCBI Taxonomy" id="174720"/>
    <lineage>
        <taxon>Eukaryota</taxon>
        <taxon>Metazoa</taxon>
        <taxon>Ecdysozoa</taxon>
        <taxon>Nematoda</taxon>
        <taxon>Chromadorea</taxon>
        <taxon>Rhabditida</taxon>
        <taxon>Tylenchina</taxon>
        <taxon>Panagrolaimomorpha</taxon>
        <taxon>Strongyloidoidea</taxon>
        <taxon>Strongyloididae</taxon>
        <taxon>Strongyloides</taxon>
    </lineage>
</organism>
<dbReference type="Gene3D" id="3.10.10.10">
    <property type="entry name" value="HIV Type 1 Reverse Transcriptase, subunit A, domain 1"/>
    <property type="match status" value="1"/>
</dbReference>
<dbReference type="AlphaFoldDB" id="A0A0N5CJ09"/>
<sequence length="55" mass="6271">MKEVVKPNKFDLGNSCINQEYVDELLQLGFIRLAENEPSYVAPIFLVDKKTGVKE</sequence>
<reference evidence="2" key="1">
    <citation type="submission" date="2017-02" db="UniProtKB">
        <authorList>
            <consortium name="WormBaseParasite"/>
        </authorList>
    </citation>
    <scope>IDENTIFICATION</scope>
</reference>
<evidence type="ECO:0000313" key="2">
    <source>
        <dbReference type="WBParaSite" id="SPAL_0001782000.1"/>
    </source>
</evidence>
<evidence type="ECO:0000313" key="1">
    <source>
        <dbReference type="Proteomes" id="UP000046392"/>
    </source>
</evidence>
<dbReference type="WBParaSite" id="SPAL_0001782000.1">
    <property type="protein sequence ID" value="SPAL_0001782000.1"/>
    <property type="gene ID" value="SPAL_0001782000"/>
</dbReference>